<dbReference type="Proteomes" id="UP001519332">
    <property type="component" value="Unassembled WGS sequence"/>
</dbReference>
<reference evidence="1 2" key="1">
    <citation type="submission" date="2021-03" db="EMBL/GenBank/DDBJ databases">
        <title>Sequencing the genomes of 1000 actinobacteria strains.</title>
        <authorList>
            <person name="Klenk H.-P."/>
        </authorList>
    </citation>
    <scope>NUCLEOTIDE SEQUENCE [LARGE SCALE GENOMIC DNA]</scope>
    <source>
        <strain evidence="1 2">DSM 46670</strain>
    </source>
</reference>
<gene>
    <name evidence="1" type="ORF">JOF56_006656</name>
</gene>
<name>A0ABS4TPF6_9PSEU</name>
<evidence type="ECO:0008006" key="3">
    <source>
        <dbReference type="Google" id="ProtNLM"/>
    </source>
</evidence>
<dbReference type="RefSeq" id="WP_209643352.1">
    <property type="nucleotide sequence ID" value="NZ_JAGINW010000001.1"/>
</dbReference>
<evidence type="ECO:0000313" key="1">
    <source>
        <dbReference type="EMBL" id="MBP2326271.1"/>
    </source>
</evidence>
<proteinExistence type="predicted"/>
<keyword evidence="2" id="KW-1185">Reference proteome</keyword>
<accession>A0ABS4TPF6</accession>
<protein>
    <recommendedName>
        <fullName evidence="3">DUF2993 domain-containing protein</fullName>
    </recommendedName>
</protein>
<sequence>MTWPWRELEGLLAAGKALLPAAMSGSPAAVLEAAVRAAGDRVMGRQLTMRAGDEDVTLTPVELDTKLDTVGLALGQVPRIHVAAEDVAWPGTPVRRLAVTCSQVQFQSLPTPSAVAGSVEVEITVAAEVVRAKVLELQPNLIVDIGDDAVMRVRWATRRNWGHLEVEPIVVADGVLLAPRVLQVAGTRWKAVERFKPTLVEIPDLPRGLRLTEVELREGELVLRGEAERWHEKIPLTDLLGWLATAATTLTLPRFPGRDNVGE</sequence>
<organism evidence="1 2">
    <name type="scientific">Kibdelosporangium banguiense</name>
    <dbReference type="NCBI Taxonomy" id="1365924"/>
    <lineage>
        <taxon>Bacteria</taxon>
        <taxon>Bacillati</taxon>
        <taxon>Actinomycetota</taxon>
        <taxon>Actinomycetes</taxon>
        <taxon>Pseudonocardiales</taxon>
        <taxon>Pseudonocardiaceae</taxon>
        <taxon>Kibdelosporangium</taxon>
    </lineage>
</organism>
<evidence type="ECO:0000313" key="2">
    <source>
        <dbReference type="Proteomes" id="UP001519332"/>
    </source>
</evidence>
<comment type="caution">
    <text evidence="1">The sequence shown here is derived from an EMBL/GenBank/DDBJ whole genome shotgun (WGS) entry which is preliminary data.</text>
</comment>
<dbReference type="EMBL" id="JAGINW010000001">
    <property type="protein sequence ID" value="MBP2326271.1"/>
    <property type="molecule type" value="Genomic_DNA"/>
</dbReference>